<organism evidence="2 4">
    <name type="scientific">Suillus placidus</name>
    <dbReference type="NCBI Taxonomy" id="48579"/>
    <lineage>
        <taxon>Eukaryota</taxon>
        <taxon>Fungi</taxon>
        <taxon>Dikarya</taxon>
        <taxon>Basidiomycota</taxon>
        <taxon>Agaricomycotina</taxon>
        <taxon>Agaricomycetes</taxon>
        <taxon>Agaricomycetidae</taxon>
        <taxon>Boletales</taxon>
        <taxon>Suillineae</taxon>
        <taxon>Suillaceae</taxon>
        <taxon>Suillus</taxon>
    </lineage>
</organism>
<gene>
    <name evidence="3" type="ORF">EV702DRAFT_976273</name>
    <name evidence="2" type="ORF">EV702DRAFT_980780</name>
    <name evidence="1" type="ORF">EV702DRAFT_984339</name>
</gene>
<sequence>MFQEFVKKHPSVFKIPLAALQDLELMNKLDSMIKELLTQQRGSMKQKIVTSADRGSNIHALCRSLSGNCTEITSAHWSRRSSLIQFRTVVAESAKSQEEVTLNSNHEHVPADMEGDEADSSPSTITQCTWTFNQYWSYIDVLLGELRDDAKKNTSTTQAAEEFVKQFFTEVLQADLRKYPSTTSLAPSLDSVTVDWQKTIHSKLIW</sequence>
<dbReference type="AlphaFoldDB" id="A0A9P6ZHM2"/>
<evidence type="ECO:0000313" key="4">
    <source>
        <dbReference type="Proteomes" id="UP000714275"/>
    </source>
</evidence>
<dbReference type="Proteomes" id="UP000714275">
    <property type="component" value="Unassembled WGS sequence"/>
</dbReference>
<proteinExistence type="predicted"/>
<dbReference type="EMBL" id="JABBWD010000050">
    <property type="protein sequence ID" value="KAG1772943.1"/>
    <property type="molecule type" value="Genomic_DNA"/>
</dbReference>
<dbReference type="EMBL" id="JABBWD010000094">
    <property type="protein sequence ID" value="KAG1766631.1"/>
    <property type="molecule type" value="Genomic_DNA"/>
</dbReference>
<comment type="caution">
    <text evidence="2">The sequence shown here is derived from an EMBL/GenBank/DDBJ whole genome shotgun (WGS) entry which is preliminary data.</text>
</comment>
<evidence type="ECO:0000313" key="1">
    <source>
        <dbReference type="EMBL" id="KAG1761953.1"/>
    </source>
</evidence>
<reference evidence="2" key="1">
    <citation type="journal article" date="2020" name="New Phytol.">
        <title>Comparative genomics reveals dynamic genome evolution in host specialist ectomycorrhizal fungi.</title>
        <authorList>
            <person name="Lofgren L.A."/>
            <person name="Nguyen N.H."/>
            <person name="Vilgalys R."/>
            <person name="Ruytinx J."/>
            <person name="Liao H.L."/>
            <person name="Branco S."/>
            <person name="Kuo A."/>
            <person name="LaButti K."/>
            <person name="Lipzen A."/>
            <person name="Andreopoulos W."/>
            <person name="Pangilinan J."/>
            <person name="Riley R."/>
            <person name="Hundley H."/>
            <person name="Na H."/>
            <person name="Barry K."/>
            <person name="Grigoriev I.V."/>
            <person name="Stajich J.E."/>
            <person name="Kennedy P.G."/>
        </authorList>
    </citation>
    <scope>NUCLEOTIDE SEQUENCE</scope>
    <source>
        <strain evidence="2">DOB743</strain>
    </source>
</reference>
<dbReference type="OrthoDB" id="3177248at2759"/>
<keyword evidence="4" id="KW-1185">Reference proteome</keyword>
<protein>
    <submittedName>
        <fullName evidence="2">Uncharacterized protein</fullName>
    </submittedName>
</protein>
<dbReference type="EMBL" id="JABBWD010000295">
    <property type="protein sequence ID" value="KAG1761953.1"/>
    <property type="molecule type" value="Genomic_DNA"/>
</dbReference>
<name>A0A9P6ZHM2_9AGAM</name>
<evidence type="ECO:0000313" key="3">
    <source>
        <dbReference type="EMBL" id="KAG1772943.1"/>
    </source>
</evidence>
<accession>A0A9P6ZHM2</accession>
<evidence type="ECO:0000313" key="2">
    <source>
        <dbReference type="EMBL" id="KAG1766631.1"/>
    </source>
</evidence>